<dbReference type="EMBL" id="JAGPXF010000004">
    <property type="protein sequence ID" value="KAH7245233.1"/>
    <property type="molecule type" value="Genomic_DNA"/>
</dbReference>
<sequence>MSSNNVNLCSSCAAIDFEGLFYSHPDDLGPVGSTREVQPTLPCLGTLQEILDRAETCQFCRLVIDAHKERFKRTPSGSSEHFESENAIEARDEVEEYGLCLTFHDEPIKCYLEQRPFTLEMDYLYDSADESDVDSALGREGVGRLSLKLEPRPWISATAQPIRLQAIWPNGIPETKDANGTGRYMSWEGTGRPVESLVDLSIPRNWIRQCEEVHGGLCSKPKWLSDNDNEWPEKCRVIDVEDGRIVDLLLTMRYVALSYVWGLSEKAVELRSERRLTRDNMSRLKQHNSLDQIPIPQTIRDAMAVVKATGERYLWVDALCIVQDDPEDLSQQTGRMDLIYSKALFTIVAACGSDSESGLAGFPSSPRDIFQRQVKVSPNGLHVMPCLNLSEGDTLESSKWNTRGWTFQERLLSRRALIFTNSQIYWCCEGRTWDEESLVDIPGSTIVATAQEFGCYDEWESIEAKFSEEIYSTYITQFSTRQFTFPSDALPAFLGIIHRYEHLNKQKLHWGLRTIRFDQSLVWKYGQDRRREMYTYISKDSVACSVPYPSWSWLGWTGFIGGGDSYWLREVYEKMDNGRSILTFYALMSDGSVSPIEQSYPVSKIGVSSKRDDDTPRKESDEELSGEVPECSGLKWKGDTTVSGPITVGNVLLSSELEPLGMNSDETSQSQIPYDTGRLVFWTSHTRAQIYIDTDDQPHIEARGQAVELDVHLAKEAMHTRRYFPKITGANDAEKRRNLSERNAAIPRHPVDLIVISRWFGFNDGVEVRRLNFFVVEEKVPGLGVWGRIGFGVIEEEEWDKLELDWRLVILE</sequence>
<keyword evidence="4" id="KW-1185">Reference proteome</keyword>
<organism evidence="3 4">
    <name type="scientific">Fusarium tricinctum</name>
    <dbReference type="NCBI Taxonomy" id="61284"/>
    <lineage>
        <taxon>Eukaryota</taxon>
        <taxon>Fungi</taxon>
        <taxon>Dikarya</taxon>
        <taxon>Ascomycota</taxon>
        <taxon>Pezizomycotina</taxon>
        <taxon>Sordariomycetes</taxon>
        <taxon>Hypocreomycetidae</taxon>
        <taxon>Hypocreales</taxon>
        <taxon>Nectriaceae</taxon>
        <taxon>Fusarium</taxon>
        <taxon>Fusarium tricinctum species complex</taxon>
    </lineage>
</organism>
<protein>
    <submittedName>
        <fullName evidence="3">Heterokaryon incompatibility protein-domain-containing protein</fullName>
    </submittedName>
</protein>
<proteinExistence type="predicted"/>
<dbReference type="AlphaFoldDB" id="A0A8K0RWI0"/>
<evidence type="ECO:0000313" key="4">
    <source>
        <dbReference type="Proteomes" id="UP000813427"/>
    </source>
</evidence>
<dbReference type="OrthoDB" id="5135333at2759"/>
<dbReference type="InterPro" id="IPR010730">
    <property type="entry name" value="HET"/>
</dbReference>
<reference evidence="3" key="1">
    <citation type="journal article" date="2021" name="Nat. Commun.">
        <title>Genetic determinants of endophytism in the Arabidopsis root mycobiome.</title>
        <authorList>
            <person name="Mesny F."/>
            <person name="Miyauchi S."/>
            <person name="Thiergart T."/>
            <person name="Pickel B."/>
            <person name="Atanasova L."/>
            <person name="Karlsson M."/>
            <person name="Huettel B."/>
            <person name="Barry K.W."/>
            <person name="Haridas S."/>
            <person name="Chen C."/>
            <person name="Bauer D."/>
            <person name="Andreopoulos W."/>
            <person name="Pangilinan J."/>
            <person name="LaButti K."/>
            <person name="Riley R."/>
            <person name="Lipzen A."/>
            <person name="Clum A."/>
            <person name="Drula E."/>
            <person name="Henrissat B."/>
            <person name="Kohler A."/>
            <person name="Grigoriev I.V."/>
            <person name="Martin F.M."/>
            <person name="Hacquard S."/>
        </authorList>
    </citation>
    <scope>NUCLEOTIDE SEQUENCE</scope>
    <source>
        <strain evidence="3">MPI-SDFR-AT-0068</strain>
    </source>
</reference>
<feature type="domain" description="Heterokaryon incompatibility" evidence="2">
    <location>
        <begin position="254"/>
        <end position="409"/>
    </location>
</feature>
<dbReference type="Proteomes" id="UP000813427">
    <property type="component" value="Unassembled WGS sequence"/>
</dbReference>
<comment type="caution">
    <text evidence="3">The sequence shown here is derived from an EMBL/GenBank/DDBJ whole genome shotgun (WGS) entry which is preliminary data.</text>
</comment>
<gene>
    <name evidence="3" type="ORF">BKA59DRAFT_475532</name>
</gene>
<accession>A0A8K0RWI0</accession>
<evidence type="ECO:0000256" key="1">
    <source>
        <dbReference type="SAM" id="MobiDB-lite"/>
    </source>
</evidence>
<dbReference type="PANTHER" id="PTHR33112">
    <property type="entry name" value="DOMAIN PROTEIN, PUTATIVE-RELATED"/>
    <property type="match status" value="1"/>
</dbReference>
<name>A0A8K0RWI0_9HYPO</name>
<feature type="compositionally biased region" description="Basic and acidic residues" evidence="1">
    <location>
        <begin position="609"/>
        <end position="620"/>
    </location>
</feature>
<dbReference type="Pfam" id="PF06985">
    <property type="entry name" value="HET"/>
    <property type="match status" value="1"/>
</dbReference>
<feature type="region of interest" description="Disordered" evidence="1">
    <location>
        <begin position="604"/>
        <end position="627"/>
    </location>
</feature>
<evidence type="ECO:0000313" key="3">
    <source>
        <dbReference type="EMBL" id="KAH7245233.1"/>
    </source>
</evidence>
<evidence type="ECO:0000259" key="2">
    <source>
        <dbReference type="Pfam" id="PF06985"/>
    </source>
</evidence>
<dbReference type="PANTHER" id="PTHR33112:SF12">
    <property type="entry name" value="HETEROKARYON INCOMPATIBILITY DOMAIN-CONTAINING PROTEIN"/>
    <property type="match status" value="1"/>
</dbReference>